<dbReference type="InterPro" id="IPR019670">
    <property type="entry name" value="DUF2523"/>
</dbReference>
<organism evidence="2 3">
    <name type="scientific">Comamonas terrae</name>
    <dbReference type="NCBI Taxonomy" id="673548"/>
    <lineage>
        <taxon>Bacteria</taxon>
        <taxon>Pseudomonadati</taxon>
        <taxon>Pseudomonadota</taxon>
        <taxon>Betaproteobacteria</taxon>
        <taxon>Burkholderiales</taxon>
        <taxon>Comamonadaceae</taxon>
        <taxon>Comamonas</taxon>
    </lineage>
</organism>
<accession>A0ABW5UP25</accession>
<gene>
    <name evidence="2" type="ORF">ACFSW6_13845</name>
</gene>
<proteinExistence type="predicted"/>
<keyword evidence="1" id="KW-1133">Transmembrane helix</keyword>
<dbReference type="Pfam" id="PF10734">
    <property type="entry name" value="DUF2523"/>
    <property type="match status" value="1"/>
</dbReference>
<feature type="transmembrane region" description="Helical" evidence="1">
    <location>
        <begin position="58"/>
        <end position="80"/>
    </location>
</feature>
<comment type="caution">
    <text evidence="2">The sequence shown here is derived from an EMBL/GenBank/DDBJ whole genome shotgun (WGS) entry which is preliminary data.</text>
</comment>
<evidence type="ECO:0000313" key="2">
    <source>
        <dbReference type="EMBL" id="MFD2755175.1"/>
    </source>
</evidence>
<name>A0ABW5UP25_9BURK</name>
<protein>
    <submittedName>
        <fullName evidence="2">DUF2523 domain-containing protein</fullName>
    </submittedName>
</protein>
<dbReference type="Proteomes" id="UP001597463">
    <property type="component" value="Unassembled WGS sequence"/>
</dbReference>
<dbReference type="EMBL" id="JBHUMV010000006">
    <property type="protein sequence ID" value="MFD2755175.1"/>
    <property type="molecule type" value="Genomic_DNA"/>
</dbReference>
<keyword evidence="1" id="KW-0812">Transmembrane</keyword>
<keyword evidence="3" id="KW-1185">Reference proteome</keyword>
<evidence type="ECO:0000313" key="3">
    <source>
        <dbReference type="Proteomes" id="UP001597463"/>
    </source>
</evidence>
<sequence>MKVAAFLMSLVEPLFARLLAALGFSVVSIVGVTASIDAIKTQLVNSVNSLPADMLNLFLLAGGGYCLGMILGAIAFRVTLWQIQSATKVLGVNPG</sequence>
<evidence type="ECO:0000256" key="1">
    <source>
        <dbReference type="SAM" id="Phobius"/>
    </source>
</evidence>
<dbReference type="RefSeq" id="WP_066478206.1">
    <property type="nucleotide sequence ID" value="NZ_BCNT01000008.1"/>
</dbReference>
<reference evidence="3" key="1">
    <citation type="journal article" date="2019" name="Int. J. Syst. Evol. Microbiol.">
        <title>The Global Catalogue of Microorganisms (GCM) 10K type strain sequencing project: providing services to taxonomists for standard genome sequencing and annotation.</title>
        <authorList>
            <consortium name="The Broad Institute Genomics Platform"/>
            <consortium name="The Broad Institute Genome Sequencing Center for Infectious Disease"/>
            <person name="Wu L."/>
            <person name="Ma J."/>
        </authorList>
    </citation>
    <scope>NUCLEOTIDE SEQUENCE [LARGE SCALE GENOMIC DNA]</scope>
    <source>
        <strain evidence="3">TISTR 1906</strain>
    </source>
</reference>
<keyword evidence="1" id="KW-0472">Membrane</keyword>